<dbReference type="PANTHER" id="PTHR12874:SF16">
    <property type="entry name" value="OS01G0800800 PROTEIN"/>
    <property type="match status" value="1"/>
</dbReference>
<reference evidence="3" key="1">
    <citation type="submission" date="2023-07" db="EMBL/GenBank/DDBJ databases">
        <title>draft genome sequence of fig (Ficus carica).</title>
        <authorList>
            <person name="Takahashi T."/>
            <person name="Nishimura K."/>
        </authorList>
    </citation>
    <scope>NUCLEOTIDE SEQUENCE</scope>
</reference>
<dbReference type="GO" id="GO:0009740">
    <property type="term" value="P:gibberellic acid mediated signaling pathway"/>
    <property type="evidence" value="ECO:0007669"/>
    <property type="project" value="TreeGrafter"/>
</dbReference>
<dbReference type="Proteomes" id="UP001187192">
    <property type="component" value="Unassembled WGS sequence"/>
</dbReference>
<proteinExistence type="predicted"/>
<protein>
    <recommendedName>
        <fullName evidence="1">F-box protein</fullName>
    </recommendedName>
</protein>
<comment type="subunit">
    <text evidence="1">Component of the SCF-type E3 ligase complex.</text>
</comment>
<keyword evidence="1" id="KW-0539">Nucleus</keyword>
<dbReference type="Gramene" id="FCD_00018562-RA">
    <property type="protein sequence ID" value="FCD_00018562-RA:cds"/>
    <property type="gene ID" value="FCD_00018562"/>
</dbReference>
<dbReference type="AlphaFoldDB" id="A0AA88ALL7"/>
<name>A0AA88ALL7_FICCA</name>
<gene>
    <name evidence="3" type="ORF">TIFTF001_024580</name>
</gene>
<dbReference type="Pfam" id="PF12937">
    <property type="entry name" value="F-box-like"/>
    <property type="match status" value="1"/>
</dbReference>
<dbReference type="GO" id="GO:0019005">
    <property type="term" value="C:SCF ubiquitin ligase complex"/>
    <property type="evidence" value="ECO:0007669"/>
    <property type="project" value="UniProtKB-UniRule"/>
</dbReference>
<keyword evidence="4" id="KW-1185">Reference proteome</keyword>
<organism evidence="3 4">
    <name type="scientific">Ficus carica</name>
    <name type="common">Common fig</name>
    <dbReference type="NCBI Taxonomy" id="3494"/>
    <lineage>
        <taxon>Eukaryota</taxon>
        <taxon>Viridiplantae</taxon>
        <taxon>Streptophyta</taxon>
        <taxon>Embryophyta</taxon>
        <taxon>Tracheophyta</taxon>
        <taxon>Spermatophyta</taxon>
        <taxon>Magnoliopsida</taxon>
        <taxon>eudicotyledons</taxon>
        <taxon>Gunneridae</taxon>
        <taxon>Pentapetalae</taxon>
        <taxon>rosids</taxon>
        <taxon>fabids</taxon>
        <taxon>Rosales</taxon>
        <taxon>Moraceae</taxon>
        <taxon>Ficeae</taxon>
        <taxon>Ficus</taxon>
    </lineage>
</organism>
<evidence type="ECO:0000313" key="3">
    <source>
        <dbReference type="EMBL" id="GMN55457.1"/>
    </source>
</evidence>
<evidence type="ECO:0000256" key="1">
    <source>
        <dbReference type="RuleBase" id="RU369085"/>
    </source>
</evidence>
<comment type="caution">
    <text evidence="3">The sequence shown here is derived from an EMBL/GenBank/DDBJ whole genome shotgun (WGS) entry which is preliminary data.</text>
</comment>
<dbReference type="GO" id="GO:0005634">
    <property type="term" value="C:nucleus"/>
    <property type="evidence" value="ECO:0007669"/>
    <property type="project" value="UniProtKB-SubCell"/>
</dbReference>
<dbReference type="PANTHER" id="PTHR12874">
    <property type="entry name" value="F-BOX ONLY PROTEIN 48-RELATED"/>
    <property type="match status" value="1"/>
</dbReference>
<dbReference type="InterPro" id="IPR036047">
    <property type="entry name" value="F-box-like_dom_sf"/>
</dbReference>
<dbReference type="GO" id="GO:0016567">
    <property type="term" value="P:protein ubiquitination"/>
    <property type="evidence" value="ECO:0007669"/>
    <property type="project" value="UniProtKB-UniRule"/>
</dbReference>
<evidence type="ECO:0000259" key="2">
    <source>
        <dbReference type="Pfam" id="PF12937"/>
    </source>
</evidence>
<dbReference type="InterPro" id="IPR001810">
    <property type="entry name" value="F-box_dom"/>
</dbReference>
<dbReference type="GO" id="GO:0005737">
    <property type="term" value="C:cytoplasm"/>
    <property type="evidence" value="ECO:0007669"/>
    <property type="project" value="TreeGrafter"/>
</dbReference>
<comment type="function">
    <text evidence="1">Acts as a component of a SCF E3 ubiquitin ligase complexes.</text>
</comment>
<comment type="subcellular location">
    <subcellularLocation>
        <location evidence="1">Nucleus</location>
    </subcellularLocation>
</comment>
<dbReference type="EMBL" id="BTGU01000057">
    <property type="protein sequence ID" value="GMN55457.1"/>
    <property type="molecule type" value="Genomic_DNA"/>
</dbReference>
<comment type="pathway">
    <text evidence="1">Protein modification; protein ubiquitination.</text>
</comment>
<feature type="domain" description="F-box" evidence="2">
    <location>
        <begin position="15"/>
        <end position="56"/>
    </location>
</feature>
<keyword evidence="1" id="KW-0833">Ubl conjugation pathway</keyword>
<evidence type="ECO:0000313" key="4">
    <source>
        <dbReference type="Proteomes" id="UP001187192"/>
    </source>
</evidence>
<dbReference type="SUPFAM" id="SSF81383">
    <property type="entry name" value="F-box domain"/>
    <property type="match status" value="1"/>
</dbReference>
<dbReference type="Gene3D" id="1.20.1280.50">
    <property type="match status" value="1"/>
</dbReference>
<accession>A0AA88ALL7</accession>
<sequence>MAMTSSSSSSCSSPPWEVLVLVSQYLDLKTLAMASCVCKSWSVSMSSDHLWRPIFTSHFPSLSSILSLSSSVSFHRLFAVAHTAAVRRRHTPSEPDLSLSDLIFTLTITTGSDTIVSLAKPADELSPDPNGVFKFDVSVDGELGLSAAAAAEEVKVKVAWNVVLKGWRAVFAMMDCDGKMRFAPGDEGWFSAELPPPGCCVGAAGSGIVADLKMGFGGRWESGVAGGGGGGGKVRVEKVSVGILSVVNWRYVTVEDGLRYLQHFLLLI</sequence>
<dbReference type="GO" id="GO:0031146">
    <property type="term" value="P:SCF-dependent proteasomal ubiquitin-dependent protein catabolic process"/>
    <property type="evidence" value="ECO:0007669"/>
    <property type="project" value="UniProtKB-UniRule"/>
</dbReference>